<dbReference type="InterPro" id="IPR016024">
    <property type="entry name" value="ARM-type_fold"/>
</dbReference>
<dbReference type="STRING" id="1156394.T0QFY0"/>
<proteinExistence type="predicted"/>
<feature type="compositionally biased region" description="Basic and acidic residues" evidence="1">
    <location>
        <begin position="9"/>
        <end position="19"/>
    </location>
</feature>
<evidence type="ECO:0000313" key="2">
    <source>
        <dbReference type="EMBL" id="EQC32480.1"/>
    </source>
</evidence>
<dbReference type="eggNOG" id="KOG4646">
    <property type="taxonomic scope" value="Eukaryota"/>
</dbReference>
<dbReference type="OMA" id="VEIIAPY"/>
<feature type="region of interest" description="Disordered" evidence="1">
    <location>
        <begin position="1"/>
        <end position="20"/>
    </location>
</feature>
<protein>
    <recommendedName>
        <fullName evidence="4">Armadillo repeat-containing domain-containing protein</fullName>
    </recommendedName>
</protein>
<dbReference type="Proteomes" id="UP000030762">
    <property type="component" value="Unassembled WGS sequence"/>
</dbReference>
<dbReference type="InParanoid" id="T0QFY0"/>
<dbReference type="RefSeq" id="XP_008613981.1">
    <property type="nucleotide sequence ID" value="XM_008615759.1"/>
</dbReference>
<dbReference type="EMBL" id="JH767163">
    <property type="protein sequence ID" value="EQC32480.1"/>
    <property type="molecule type" value="Genomic_DNA"/>
</dbReference>
<dbReference type="Gene3D" id="1.25.10.10">
    <property type="entry name" value="Leucine-rich Repeat Variant"/>
    <property type="match status" value="1"/>
</dbReference>
<name>T0QFY0_SAPDV</name>
<dbReference type="SUPFAM" id="SSF48371">
    <property type="entry name" value="ARM repeat"/>
    <property type="match status" value="1"/>
</dbReference>
<accession>T0QFY0</accession>
<evidence type="ECO:0008006" key="4">
    <source>
        <dbReference type="Google" id="ProtNLM"/>
    </source>
</evidence>
<evidence type="ECO:0000256" key="1">
    <source>
        <dbReference type="SAM" id="MobiDB-lite"/>
    </source>
</evidence>
<dbReference type="GeneID" id="19950534"/>
<dbReference type="InterPro" id="IPR011989">
    <property type="entry name" value="ARM-like"/>
</dbReference>
<organism evidence="2 3">
    <name type="scientific">Saprolegnia diclina (strain VS20)</name>
    <dbReference type="NCBI Taxonomy" id="1156394"/>
    <lineage>
        <taxon>Eukaryota</taxon>
        <taxon>Sar</taxon>
        <taxon>Stramenopiles</taxon>
        <taxon>Oomycota</taxon>
        <taxon>Saprolegniomycetes</taxon>
        <taxon>Saprolegniales</taxon>
        <taxon>Saprolegniaceae</taxon>
        <taxon>Saprolegnia</taxon>
    </lineage>
</organism>
<sequence length="205" mass="21716">MLSSGARLAARESTKDDGSLARPGYLAQLVAECTATTTPPDAKLQCVAHLANFGYDPINYMHLLRLNVLDLFVDVLDEALQSPSATEMTTSFARLAMQGICNVAADPRFQVLLMQNDALPLVVAASQVEDKATRVSGLTTLFFLLDAPPNVVPEAALRKDASIHAVVAVAARASETVIANTGQAFLSRCAELAADDALDEAAMAR</sequence>
<dbReference type="InterPro" id="IPR042462">
    <property type="entry name" value="ARMC7"/>
</dbReference>
<evidence type="ECO:0000313" key="3">
    <source>
        <dbReference type="Proteomes" id="UP000030762"/>
    </source>
</evidence>
<dbReference type="PANTHER" id="PTHR46263:SF1">
    <property type="entry name" value="ARMADILLO REPEAT-CONTAINING PROTEIN 7"/>
    <property type="match status" value="1"/>
</dbReference>
<gene>
    <name evidence="2" type="ORF">SDRG_09807</name>
</gene>
<dbReference type="PANTHER" id="PTHR46263">
    <property type="entry name" value="ARMADILLO REPEAT-CONTAINING PROTEIN 7"/>
    <property type="match status" value="1"/>
</dbReference>
<dbReference type="VEuPathDB" id="FungiDB:SDRG_09807"/>
<reference evidence="2 3" key="1">
    <citation type="submission" date="2012-04" db="EMBL/GenBank/DDBJ databases">
        <title>The Genome Sequence of Saprolegnia declina VS20.</title>
        <authorList>
            <consortium name="The Broad Institute Genome Sequencing Platform"/>
            <person name="Russ C."/>
            <person name="Nusbaum C."/>
            <person name="Tyler B."/>
            <person name="van West P."/>
            <person name="Dieguez-Uribeondo J."/>
            <person name="de Bruijn I."/>
            <person name="Tripathy S."/>
            <person name="Jiang R."/>
            <person name="Young S.K."/>
            <person name="Zeng Q."/>
            <person name="Gargeya S."/>
            <person name="Fitzgerald M."/>
            <person name="Haas B."/>
            <person name="Abouelleil A."/>
            <person name="Alvarado L."/>
            <person name="Arachchi H.M."/>
            <person name="Berlin A."/>
            <person name="Chapman S.B."/>
            <person name="Goldberg J."/>
            <person name="Griggs A."/>
            <person name="Gujja S."/>
            <person name="Hansen M."/>
            <person name="Howarth C."/>
            <person name="Imamovic A."/>
            <person name="Larimer J."/>
            <person name="McCowen C."/>
            <person name="Montmayeur A."/>
            <person name="Murphy C."/>
            <person name="Neiman D."/>
            <person name="Pearson M."/>
            <person name="Priest M."/>
            <person name="Roberts A."/>
            <person name="Saif S."/>
            <person name="Shea T."/>
            <person name="Sisk P."/>
            <person name="Sykes S."/>
            <person name="Wortman J."/>
            <person name="Nusbaum C."/>
            <person name="Birren B."/>
        </authorList>
    </citation>
    <scope>NUCLEOTIDE SEQUENCE [LARGE SCALE GENOMIC DNA]</scope>
    <source>
        <strain evidence="2 3">VS20</strain>
    </source>
</reference>
<keyword evidence="3" id="KW-1185">Reference proteome</keyword>
<dbReference type="AlphaFoldDB" id="T0QFY0"/>
<dbReference type="OrthoDB" id="201709at2759"/>